<dbReference type="SMART" id="SM01152">
    <property type="entry name" value="DUF167"/>
    <property type="match status" value="1"/>
</dbReference>
<organism evidence="3 4">
    <name type="scientific">Rhodoblastus acidophilus</name>
    <name type="common">Rhodopseudomonas acidophila</name>
    <dbReference type="NCBI Taxonomy" id="1074"/>
    <lineage>
        <taxon>Bacteria</taxon>
        <taxon>Pseudomonadati</taxon>
        <taxon>Pseudomonadota</taxon>
        <taxon>Alphaproteobacteria</taxon>
        <taxon>Hyphomicrobiales</taxon>
        <taxon>Rhodoblastaceae</taxon>
        <taxon>Rhodoblastus</taxon>
    </lineage>
</organism>
<dbReference type="SUPFAM" id="SSF69786">
    <property type="entry name" value="YggU-like"/>
    <property type="match status" value="1"/>
</dbReference>
<gene>
    <name evidence="3" type="ORF">GJ654_11885</name>
</gene>
<dbReference type="InterPro" id="IPR003746">
    <property type="entry name" value="DUF167"/>
</dbReference>
<dbReference type="RefSeq" id="WP_155446375.1">
    <property type="nucleotide sequence ID" value="NZ_JAOQNR010000008.1"/>
</dbReference>
<evidence type="ECO:0000313" key="3">
    <source>
        <dbReference type="EMBL" id="MTV31692.1"/>
    </source>
</evidence>
<dbReference type="NCBIfam" id="TIGR00251">
    <property type="entry name" value="DUF167 family protein"/>
    <property type="match status" value="1"/>
</dbReference>
<dbReference type="AlphaFoldDB" id="A0A6N8DM84"/>
<dbReference type="Gene3D" id="3.30.1200.10">
    <property type="entry name" value="YggU-like"/>
    <property type="match status" value="1"/>
</dbReference>
<protein>
    <recommendedName>
        <fullName evidence="2">UPF0235 protein GJ654_11885</fullName>
    </recommendedName>
</protein>
<dbReference type="NCBIfam" id="NF002348">
    <property type="entry name" value="PRK01310.1"/>
    <property type="match status" value="1"/>
</dbReference>
<evidence type="ECO:0000256" key="1">
    <source>
        <dbReference type="ARBA" id="ARBA00010364"/>
    </source>
</evidence>
<dbReference type="Pfam" id="PF02594">
    <property type="entry name" value="DUF167"/>
    <property type="match status" value="1"/>
</dbReference>
<proteinExistence type="inferred from homology"/>
<name>A0A6N8DM84_RHOAC</name>
<dbReference type="OrthoDB" id="9801972at2"/>
<comment type="caution">
    <text evidence="3">The sequence shown here is derived from an EMBL/GenBank/DDBJ whole genome shotgun (WGS) entry which is preliminary data.</text>
</comment>
<evidence type="ECO:0000313" key="4">
    <source>
        <dbReference type="Proteomes" id="UP000439113"/>
    </source>
</evidence>
<sequence>MTRPWRERPDGLDLFVRLTPKSSRDALEGVEILANGQCVLKCRVRSVPEDGKANAALIALVAKQLKTPASRIDVVAGATSRSKTLRIEGDALALAERLEALVAGTP</sequence>
<reference evidence="3 4" key="1">
    <citation type="submission" date="2019-11" db="EMBL/GenBank/DDBJ databases">
        <title>Whole-genome sequence of a Rhodoblastus acidophilus DSM 142.</title>
        <authorList>
            <person name="Kyndt J.A."/>
            <person name="Meyer T.E."/>
        </authorList>
    </citation>
    <scope>NUCLEOTIDE SEQUENCE [LARGE SCALE GENOMIC DNA]</scope>
    <source>
        <strain evidence="3 4">DSM 142</strain>
    </source>
</reference>
<evidence type="ECO:0000256" key="2">
    <source>
        <dbReference type="HAMAP-Rule" id="MF_00634"/>
    </source>
</evidence>
<comment type="similarity">
    <text evidence="1 2">Belongs to the UPF0235 family.</text>
</comment>
<dbReference type="Proteomes" id="UP000439113">
    <property type="component" value="Unassembled WGS sequence"/>
</dbReference>
<accession>A0A6N8DM84</accession>
<dbReference type="EMBL" id="WNKS01000009">
    <property type="protein sequence ID" value="MTV31692.1"/>
    <property type="molecule type" value="Genomic_DNA"/>
</dbReference>
<dbReference type="HAMAP" id="MF_00634">
    <property type="entry name" value="UPF0235"/>
    <property type="match status" value="1"/>
</dbReference>
<dbReference type="InterPro" id="IPR036591">
    <property type="entry name" value="YggU-like_sf"/>
</dbReference>